<dbReference type="RefSeq" id="WP_264959577.1">
    <property type="nucleotide sequence ID" value="NZ_JAPDUQ010000002.1"/>
</dbReference>
<protein>
    <submittedName>
        <fullName evidence="2">Hepatitis A virus cellular receptor 1</fullName>
    </submittedName>
</protein>
<keyword evidence="2" id="KW-0675">Receptor</keyword>
<comment type="caution">
    <text evidence="2">The sequence shown here is derived from an EMBL/GenBank/DDBJ whole genome shotgun (WGS) entry which is preliminary data.</text>
</comment>
<feature type="chain" id="PRO_5043980852" evidence="1">
    <location>
        <begin position="25"/>
        <end position="206"/>
    </location>
</feature>
<dbReference type="AlphaFoldDB" id="A0AAW5TVC7"/>
<evidence type="ECO:0000313" key="3">
    <source>
        <dbReference type="Proteomes" id="UP001209074"/>
    </source>
</evidence>
<gene>
    <name evidence="2" type="ORF">ONT05_05940</name>
</gene>
<feature type="signal peptide" evidence="1">
    <location>
        <begin position="1"/>
        <end position="24"/>
    </location>
</feature>
<evidence type="ECO:0000313" key="2">
    <source>
        <dbReference type="EMBL" id="MCW4093101.1"/>
    </source>
</evidence>
<reference evidence="2" key="1">
    <citation type="submission" date="2022-11" db="EMBL/GenBank/DDBJ databases">
        <title>Genomic repertoires linked with pathogenic potency of arthritogenic Prevotella copri isolated from the gut of rheumatoid arthritis patients.</title>
        <authorList>
            <person name="Nii T."/>
            <person name="Maeda Y."/>
            <person name="Motooka D."/>
            <person name="Naito M."/>
            <person name="Matsumoto Y."/>
            <person name="Ogawa T."/>
            <person name="Oguro-Igashira E."/>
            <person name="Kishikawa T."/>
            <person name="Yamashita M."/>
            <person name="Koizumi S."/>
            <person name="Kurakawa T."/>
            <person name="Okumura R."/>
            <person name="Kayama H."/>
            <person name="Murakami M."/>
            <person name="Sakaguchi T."/>
            <person name="Das B."/>
            <person name="Nakamura S."/>
            <person name="Okada Y."/>
            <person name="Kumanogoh A."/>
            <person name="Takeda K."/>
        </authorList>
    </citation>
    <scope>NUCLEOTIDE SEQUENCE</scope>
    <source>
        <strain evidence="2">N016-13</strain>
    </source>
</reference>
<dbReference type="Proteomes" id="UP001209074">
    <property type="component" value="Unassembled WGS sequence"/>
</dbReference>
<accession>A0AAW5TVC7</accession>
<evidence type="ECO:0000256" key="1">
    <source>
        <dbReference type="SAM" id="SignalP"/>
    </source>
</evidence>
<proteinExistence type="predicted"/>
<name>A0AAW5TVC7_9BACT</name>
<dbReference type="PROSITE" id="PS51257">
    <property type="entry name" value="PROKAR_LIPOPROTEIN"/>
    <property type="match status" value="1"/>
</dbReference>
<dbReference type="EMBL" id="JAPDUS010000008">
    <property type="protein sequence ID" value="MCW4093101.1"/>
    <property type="molecule type" value="Genomic_DNA"/>
</dbReference>
<organism evidence="2 3">
    <name type="scientific">Segatella copri</name>
    <dbReference type="NCBI Taxonomy" id="165179"/>
    <lineage>
        <taxon>Bacteria</taxon>
        <taxon>Pseudomonadati</taxon>
        <taxon>Bacteroidota</taxon>
        <taxon>Bacteroidia</taxon>
        <taxon>Bacteroidales</taxon>
        <taxon>Prevotellaceae</taxon>
        <taxon>Segatella</taxon>
    </lineage>
</organism>
<sequence>MKKFTTLLTMAFIALMSISFTSCDDDSDIAYTLDGTWKGNMLVEYGKYGNHNPLYSVIRFDQNDGIYSGTGYWIDYFERNYWHGNNYIANRITWTVRNRNIYITLLDEGSDVVIYDYALGDRKFSGYVDADNGNRAYFELYRDSYSYNWRDYDWGYDWDYDDGWGYSKQHSGLENTQIVSRGAKDSVEYVKVADDNQKPVRRFVVK</sequence>
<keyword evidence="1" id="KW-0732">Signal</keyword>